<dbReference type="Pfam" id="PF14524">
    <property type="entry name" value="Wzt_C"/>
    <property type="match status" value="1"/>
</dbReference>
<dbReference type="GO" id="GO:0005524">
    <property type="term" value="F:ATP binding"/>
    <property type="evidence" value="ECO:0007669"/>
    <property type="project" value="UniProtKB-KW"/>
</dbReference>
<keyword evidence="2" id="KW-0813">Transport</keyword>
<dbReference type="OrthoDB" id="9778870at2"/>
<dbReference type="RefSeq" id="WP_044173174.1">
    <property type="nucleotide sequence ID" value="NZ_CABKSF010000001.1"/>
</dbReference>
<dbReference type="SUPFAM" id="SSF52540">
    <property type="entry name" value="P-loop containing nucleoside triphosphate hydrolases"/>
    <property type="match status" value="1"/>
</dbReference>
<reference evidence="6" key="1">
    <citation type="submission" date="2019-11" db="EMBL/GenBank/DDBJ databases">
        <authorList>
            <person name="Feng L."/>
        </authorList>
    </citation>
    <scope>NUCLEOTIDE SEQUENCE</scope>
    <source>
        <strain evidence="6">EMassiliensisLFYP7</strain>
    </source>
</reference>
<protein>
    <submittedName>
        <fullName evidence="6">Teichoic acids export ATP-binding protein TagH</fullName>
        <ecNumber evidence="6">3.6.3.40</ecNumber>
    </submittedName>
</protein>
<evidence type="ECO:0000259" key="5">
    <source>
        <dbReference type="PROSITE" id="PS50893"/>
    </source>
</evidence>
<dbReference type="GO" id="GO:0140359">
    <property type="term" value="F:ABC-type transporter activity"/>
    <property type="evidence" value="ECO:0007669"/>
    <property type="project" value="InterPro"/>
</dbReference>
<dbReference type="GO" id="GO:0016887">
    <property type="term" value="F:ATP hydrolysis activity"/>
    <property type="evidence" value="ECO:0007669"/>
    <property type="project" value="InterPro"/>
</dbReference>
<dbReference type="Gene3D" id="2.70.50.60">
    <property type="entry name" value="abc- transporter (atp binding component) like domain"/>
    <property type="match status" value="1"/>
</dbReference>
<proteinExistence type="inferred from homology"/>
<dbReference type="InterPro" id="IPR003439">
    <property type="entry name" value="ABC_transporter-like_ATP-bd"/>
</dbReference>
<evidence type="ECO:0000256" key="4">
    <source>
        <dbReference type="ARBA" id="ARBA00022840"/>
    </source>
</evidence>
<dbReference type="InterPro" id="IPR027417">
    <property type="entry name" value="P-loop_NTPase"/>
</dbReference>
<keyword evidence="4 6" id="KW-0067">ATP-binding</keyword>
<evidence type="ECO:0000256" key="3">
    <source>
        <dbReference type="ARBA" id="ARBA00022741"/>
    </source>
</evidence>
<keyword evidence="6" id="KW-0378">Hydrolase</keyword>
<dbReference type="PANTHER" id="PTHR46743:SF2">
    <property type="entry name" value="TEICHOIC ACIDS EXPORT ATP-BINDING PROTEIN TAGH"/>
    <property type="match status" value="1"/>
</dbReference>
<dbReference type="SMART" id="SM00382">
    <property type="entry name" value="AAA"/>
    <property type="match status" value="1"/>
</dbReference>
<keyword evidence="3" id="KW-0547">Nucleotide-binding</keyword>
<evidence type="ECO:0000313" key="6">
    <source>
        <dbReference type="EMBL" id="VYU74791.1"/>
    </source>
</evidence>
<sequence>MSSDNNAIEVNNISKCYQVYNKPVQRLKQLLFAKQKEHGERVERLHCDEFWALQDINFVLPRGETLGVVGKNGSGKSTLLQIIAGTLTPTTGSVAINGRVAALLELGAGFNNEFTGRENVYLNASLLGLSKEQVDAKLDDILAFADIGHFIDSAVRSYSSGMLVRLAFAIQAQLDPEILIVDEALAVGDAKFQAKCFNRLKKLKENGTSILFVSHATEQIVTHCDRAILLNDGLLIAQDKPKVVVNQYLDLLFGKNSKANKEEKAAAVKGLQVSRDETPERVEWQDGVGYENRLNYNPSEYRWGDKCAEILDFVLSQGADNYPVILKSNQDIRLKFRVKFSQKIVRPIFGFAVKTKDGVTIYNTNTELQDVAVIDFTQPGQEMDIEVAMPVQLYQGDYFISVGIASCDASGTVIPHDRRYDSIHITVETTNEFIGLVDLGAKISCDAK</sequence>
<dbReference type="InterPro" id="IPR003593">
    <property type="entry name" value="AAA+_ATPase"/>
</dbReference>
<dbReference type="Gene3D" id="3.40.50.300">
    <property type="entry name" value="P-loop containing nucleotide triphosphate hydrolases"/>
    <property type="match status" value="1"/>
</dbReference>
<dbReference type="InterPro" id="IPR015860">
    <property type="entry name" value="ABC_transpr_TagH-like"/>
</dbReference>
<dbReference type="AlphaFoldDB" id="A0A6N3HEL2"/>
<gene>
    <name evidence="6" type="primary">tagH</name>
    <name evidence="6" type="ORF">EMLFYP7_03854</name>
</gene>
<dbReference type="PROSITE" id="PS00211">
    <property type="entry name" value="ABC_TRANSPORTER_1"/>
    <property type="match status" value="1"/>
</dbReference>
<dbReference type="Pfam" id="PF00005">
    <property type="entry name" value="ABC_tran"/>
    <property type="match status" value="1"/>
</dbReference>
<dbReference type="PANTHER" id="PTHR46743">
    <property type="entry name" value="TEICHOIC ACIDS EXPORT ATP-BINDING PROTEIN TAGH"/>
    <property type="match status" value="1"/>
</dbReference>
<dbReference type="CDD" id="cd03220">
    <property type="entry name" value="ABC_KpsT_Wzt"/>
    <property type="match status" value="1"/>
</dbReference>
<comment type="similarity">
    <text evidence="1">Belongs to the ABC transporter superfamily.</text>
</comment>
<dbReference type="EMBL" id="CACRTZ010000037">
    <property type="protein sequence ID" value="VYU74791.1"/>
    <property type="molecule type" value="Genomic_DNA"/>
</dbReference>
<dbReference type="InterPro" id="IPR029439">
    <property type="entry name" value="Wzt_C"/>
</dbReference>
<dbReference type="InterPro" id="IPR050683">
    <property type="entry name" value="Bact_Polysacc_Export_ATP-bd"/>
</dbReference>
<dbReference type="PROSITE" id="PS50893">
    <property type="entry name" value="ABC_TRANSPORTER_2"/>
    <property type="match status" value="1"/>
</dbReference>
<accession>A0A6N3HEL2</accession>
<evidence type="ECO:0000256" key="2">
    <source>
        <dbReference type="ARBA" id="ARBA00022448"/>
    </source>
</evidence>
<dbReference type="CDD" id="cd10147">
    <property type="entry name" value="Wzt_C-like"/>
    <property type="match status" value="1"/>
</dbReference>
<dbReference type="GO" id="GO:0016020">
    <property type="term" value="C:membrane"/>
    <property type="evidence" value="ECO:0007669"/>
    <property type="project" value="InterPro"/>
</dbReference>
<feature type="domain" description="ABC transporter" evidence="5">
    <location>
        <begin position="25"/>
        <end position="257"/>
    </location>
</feature>
<evidence type="ECO:0000256" key="1">
    <source>
        <dbReference type="ARBA" id="ARBA00005417"/>
    </source>
</evidence>
<name>A0A6N3HEL2_9ENTR</name>
<organism evidence="6">
    <name type="scientific">Phytobacter massiliensis</name>
    <dbReference type="NCBI Taxonomy" id="1485952"/>
    <lineage>
        <taxon>Bacteria</taxon>
        <taxon>Pseudomonadati</taxon>
        <taxon>Pseudomonadota</taxon>
        <taxon>Gammaproteobacteria</taxon>
        <taxon>Enterobacterales</taxon>
        <taxon>Enterobacteriaceae</taxon>
        <taxon>Phytobacter</taxon>
    </lineage>
</organism>
<dbReference type="EC" id="3.6.3.40" evidence="6"/>
<dbReference type="InterPro" id="IPR017871">
    <property type="entry name" value="ABC_transporter-like_CS"/>
</dbReference>